<comment type="caution">
    <text evidence="5">The sequence shown here is derived from an EMBL/GenBank/DDBJ whole genome shotgun (WGS) entry which is preliminary data.</text>
</comment>
<dbReference type="PROSITE" id="PS50830">
    <property type="entry name" value="TNASE_3"/>
    <property type="match status" value="1"/>
</dbReference>
<feature type="domain" description="TNase-like" evidence="4">
    <location>
        <begin position="6"/>
        <end position="127"/>
    </location>
</feature>
<evidence type="ECO:0000313" key="5">
    <source>
        <dbReference type="EMBL" id="TXH79125.1"/>
    </source>
</evidence>
<dbReference type="PANTHER" id="PTHR12302:SF3">
    <property type="entry name" value="SERINE_THREONINE-PROTEIN KINASE 31"/>
    <property type="match status" value="1"/>
</dbReference>
<dbReference type="EMBL" id="SSFD01000363">
    <property type="protein sequence ID" value="TXH79125.1"/>
    <property type="molecule type" value="Genomic_DNA"/>
</dbReference>
<dbReference type="SUPFAM" id="SSF50199">
    <property type="entry name" value="Staphylococcal nuclease"/>
    <property type="match status" value="1"/>
</dbReference>
<name>A0A5C7S888_THASP</name>
<organism evidence="5 6">
    <name type="scientific">Thauera aminoaromatica</name>
    <dbReference type="NCBI Taxonomy" id="164330"/>
    <lineage>
        <taxon>Bacteria</taxon>
        <taxon>Pseudomonadati</taxon>
        <taxon>Pseudomonadota</taxon>
        <taxon>Betaproteobacteria</taxon>
        <taxon>Rhodocyclales</taxon>
        <taxon>Zoogloeaceae</taxon>
        <taxon>Thauera</taxon>
    </lineage>
</organism>
<dbReference type="RefSeq" id="WP_276662086.1">
    <property type="nucleotide sequence ID" value="NZ_SSFD01000363.1"/>
</dbReference>
<dbReference type="Gene3D" id="2.40.50.90">
    <property type="match status" value="1"/>
</dbReference>
<dbReference type="Pfam" id="PF00565">
    <property type="entry name" value="SNase"/>
    <property type="match status" value="1"/>
</dbReference>
<sequence length="145" mass="16350">MPGTAALIVGLVVAIADGDTLTVLNEDFQQVKIRLAEIDAPEKKQPFGTRSRQSLGELCHEKRAEVRVEDVDRYKRIVGRVTCAGVDANAAQVRRGMAWVYDRYAKDKTLYRLQDEARSNGRGLWRDPHAVSPWTWRSGQRANRG</sequence>
<evidence type="ECO:0000256" key="2">
    <source>
        <dbReference type="ARBA" id="ARBA00022759"/>
    </source>
</evidence>
<dbReference type="AlphaFoldDB" id="A0A5C7S888"/>
<dbReference type="InterPro" id="IPR002071">
    <property type="entry name" value="Thermonucl_AS"/>
</dbReference>
<gene>
    <name evidence="5" type="ORF">E6Q80_21215</name>
</gene>
<dbReference type="GO" id="GO:0004519">
    <property type="term" value="F:endonuclease activity"/>
    <property type="evidence" value="ECO:0007669"/>
    <property type="project" value="UniProtKB-KW"/>
</dbReference>
<dbReference type="PANTHER" id="PTHR12302">
    <property type="entry name" value="EBNA2 BINDING PROTEIN P100"/>
    <property type="match status" value="1"/>
</dbReference>
<proteinExistence type="predicted"/>
<reference evidence="5 6" key="1">
    <citation type="submission" date="2018-09" db="EMBL/GenBank/DDBJ databases">
        <title>Metagenome Assembled Genomes from an Advanced Water Purification Facility.</title>
        <authorList>
            <person name="Stamps B.W."/>
            <person name="Spear J.R."/>
        </authorList>
    </citation>
    <scope>NUCLEOTIDE SEQUENCE [LARGE SCALE GENOMIC DNA]</scope>
    <source>
        <strain evidence="5">Bin_27_1</strain>
    </source>
</reference>
<dbReference type="PROSITE" id="PS01123">
    <property type="entry name" value="TNASE_1"/>
    <property type="match status" value="1"/>
</dbReference>
<dbReference type="InterPro" id="IPR016071">
    <property type="entry name" value="Staphylococal_nuclease_OB-fold"/>
</dbReference>
<dbReference type="SMART" id="SM00318">
    <property type="entry name" value="SNc"/>
    <property type="match status" value="1"/>
</dbReference>
<dbReference type="InterPro" id="IPR035437">
    <property type="entry name" value="SNase_OB-fold_sf"/>
</dbReference>
<dbReference type="GO" id="GO:0003676">
    <property type="term" value="F:nucleic acid binding"/>
    <property type="evidence" value="ECO:0007669"/>
    <property type="project" value="InterPro"/>
</dbReference>
<accession>A0A5C7S888</accession>
<evidence type="ECO:0000256" key="1">
    <source>
        <dbReference type="ARBA" id="ARBA00022722"/>
    </source>
</evidence>
<evidence type="ECO:0000256" key="3">
    <source>
        <dbReference type="ARBA" id="ARBA00022801"/>
    </source>
</evidence>
<keyword evidence="2" id="KW-0255">Endonuclease</keyword>
<keyword evidence="1" id="KW-0540">Nuclease</keyword>
<evidence type="ECO:0000313" key="6">
    <source>
        <dbReference type="Proteomes" id="UP000321192"/>
    </source>
</evidence>
<keyword evidence="3" id="KW-0378">Hydrolase</keyword>
<evidence type="ECO:0000259" key="4">
    <source>
        <dbReference type="PROSITE" id="PS50830"/>
    </source>
</evidence>
<dbReference type="GO" id="GO:0016787">
    <property type="term" value="F:hydrolase activity"/>
    <property type="evidence" value="ECO:0007669"/>
    <property type="project" value="UniProtKB-KW"/>
</dbReference>
<dbReference type="Proteomes" id="UP000321192">
    <property type="component" value="Unassembled WGS sequence"/>
</dbReference>
<protein>
    <submittedName>
        <fullName evidence="5">Thermonuclease family protein</fullName>
    </submittedName>
</protein>